<dbReference type="EMBL" id="CM000883">
    <property type="protein sequence ID" value="PNT64982.1"/>
    <property type="molecule type" value="Genomic_DNA"/>
</dbReference>
<dbReference type="EnsemblPlants" id="PNT64982">
    <property type="protein sequence ID" value="PNT64982"/>
    <property type="gene ID" value="BRADI_4g35445v3"/>
</dbReference>
<dbReference type="AlphaFoldDB" id="A0A2K2CSJ1"/>
<dbReference type="Gramene" id="PNT64982">
    <property type="protein sequence ID" value="PNT64982"/>
    <property type="gene ID" value="BRADI_4g35445v3"/>
</dbReference>
<dbReference type="Proteomes" id="UP000008810">
    <property type="component" value="Chromosome 4"/>
</dbReference>
<evidence type="ECO:0000313" key="3">
    <source>
        <dbReference type="Proteomes" id="UP000008810"/>
    </source>
</evidence>
<reference evidence="1 2" key="1">
    <citation type="journal article" date="2010" name="Nature">
        <title>Genome sequencing and analysis of the model grass Brachypodium distachyon.</title>
        <authorList>
            <consortium name="International Brachypodium Initiative"/>
        </authorList>
    </citation>
    <scope>NUCLEOTIDE SEQUENCE [LARGE SCALE GENOMIC DNA]</scope>
    <source>
        <strain evidence="1 2">Bd21</strain>
    </source>
</reference>
<dbReference type="InParanoid" id="A0A2K2CSJ1"/>
<evidence type="ECO:0000313" key="2">
    <source>
        <dbReference type="EnsemblPlants" id="PNT64982"/>
    </source>
</evidence>
<reference evidence="2" key="3">
    <citation type="submission" date="2018-08" db="UniProtKB">
        <authorList>
            <consortium name="EnsemblPlants"/>
        </authorList>
    </citation>
    <scope>IDENTIFICATION</scope>
    <source>
        <strain evidence="2">cv. Bd21</strain>
    </source>
</reference>
<reference evidence="1" key="2">
    <citation type="submission" date="2017-06" db="EMBL/GenBank/DDBJ databases">
        <title>WGS assembly of Brachypodium distachyon.</title>
        <authorList>
            <consortium name="The International Brachypodium Initiative"/>
            <person name="Lucas S."/>
            <person name="Harmon-Smith M."/>
            <person name="Lail K."/>
            <person name="Tice H."/>
            <person name="Grimwood J."/>
            <person name="Bruce D."/>
            <person name="Barry K."/>
            <person name="Shu S."/>
            <person name="Lindquist E."/>
            <person name="Wang M."/>
            <person name="Pitluck S."/>
            <person name="Vogel J.P."/>
            <person name="Garvin D.F."/>
            <person name="Mockler T.C."/>
            <person name="Schmutz J."/>
            <person name="Rokhsar D."/>
            <person name="Bevan M.W."/>
        </authorList>
    </citation>
    <scope>NUCLEOTIDE SEQUENCE</scope>
    <source>
        <strain evidence="1">Bd21</strain>
    </source>
</reference>
<proteinExistence type="predicted"/>
<evidence type="ECO:0000313" key="1">
    <source>
        <dbReference type="EMBL" id="PNT64982.1"/>
    </source>
</evidence>
<organism evidence="1">
    <name type="scientific">Brachypodium distachyon</name>
    <name type="common">Purple false brome</name>
    <name type="synonym">Trachynia distachya</name>
    <dbReference type="NCBI Taxonomy" id="15368"/>
    <lineage>
        <taxon>Eukaryota</taxon>
        <taxon>Viridiplantae</taxon>
        <taxon>Streptophyta</taxon>
        <taxon>Embryophyta</taxon>
        <taxon>Tracheophyta</taxon>
        <taxon>Spermatophyta</taxon>
        <taxon>Magnoliopsida</taxon>
        <taxon>Liliopsida</taxon>
        <taxon>Poales</taxon>
        <taxon>Poaceae</taxon>
        <taxon>BOP clade</taxon>
        <taxon>Pooideae</taxon>
        <taxon>Stipodae</taxon>
        <taxon>Brachypodieae</taxon>
        <taxon>Brachypodium</taxon>
    </lineage>
</organism>
<sequence>MPGTFFTRSILQGIGRSSQAVQAHILHCGRSLPEYSNGPAILKLSLELHAICTNVTNMLVKGTGRCNRLKTLLECVIGVSFSLASIWRHFSFGLSFRPLVLCRLSPFSCRPAYGVFGMQEFHRNNPIHDYKTRPLFGHMQHENRNCGIRFMFTCDDTIHKQEQNSYREKLSMTSVCCWSMQIQSSIKHVISCCSAVYTGSLT</sequence>
<gene>
    <name evidence="1" type="ORF">BRADI_4g35445v3</name>
</gene>
<protein>
    <submittedName>
        <fullName evidence="1 2">Uncharacterized protein</fullName>
    </submittedName>
</protein>
<accession>A0A2K2CSJ1</accession>
<name>A0A2K2CSJ1_BRADI</name>
<keyword evidence="3" id="KW-1185">Reference proteome</keyword>